<feature type="transmembrane region" description="Helical" evidence="1">
    <location>
        <begin position="20"/>
        <end position="41"/>
    </location>
</feature>
<gene>
    <name evidence="2" type="ORF">A2721_01145</name>
</gene>
<keyword evidence="1" id="KW-0812">Transmembrane</keyword>
<protein>
    <submittedName>
        <fullName evidence="2">Uncharacterized protein</fullName>
    </submittedName>
</protein>
<sequence length="172" mass="18627">MKKSQFSNLQSQIRGGFTFIETILYVAIVTIMLSALIPFAWNIIESGTKSSVQQELSSNARFISEKIKSEIRQANGITSVNGSSLSLTGPGGTTDFNLVGGKIRINKPGGGPVALNSDDTQATTLNFTDYSSADGKTKHIQYRFTLEDNYNSTRSEFQGSVTIEGSAEIRSN</sequence>
<dbReference type="AlphaFoldDB" id="A0A1F6A4X6"/>
<dbReference type="Gene3D" id="3.30.700.10">
    <property type="entry name" value="Glycoprotein, Type 4 Pilin"/>
    <property type="match status" value="1"/>
</dbReference>
<organism evidence="2 3">
    <name type="scientific">Candidatus Gottesmanbacteria bacterium RIFCSPHIGHO2_01_FULL_47_48</name>
    <dbReference type="NCBI Taxonomy" id="1798381"/>
    <lineage>
        <taxon>Bacteria</taxon>
        <taxon>Candidatus Gottesmaniibacteriota</taxon>
    </lineage>
</organism>
<evidence type="ECO:0000256" key="1">
    <source>
        <dbReference type="SAM" id="Phobius"/>
    </source>
</evidence>
<dbReference type="EMBL" id="MFJK01000004">
    <property type="protein sequence ID" value="OGG19741.1"/>
    <property type="molecule type" value="Genomic_DNA"/>
</dbReference>
<evidence type="ECO:0000313" key="3">
    <source>
        <dbReference type="Proteomes" id="UP000177871"/>
    </source>
</evidence>
<keyword evidence="1" id="KW-1133">Transmembrane helix</keyword>
<evidence type="ECO:0000313" key="2">
    <source>
        <dbReference type="EMBL" id="OGG19741.1"/>
    </source>
</evidence>
<comment type="caution">
    <text evidence="2">The sequence shown here is derived from an EMBL/GenBank/DDBJ whole genome shotgun (WGS) entry which is preliminary data.</text>
</comment>
<keyword evidence="1" id="KW-0472">Membrane</keyword>
<reference evidence="2 3" key="1">
    <citation type="journal article" date="2016" name="Nat. Commun.">
        <title>Thousands of microbial genomes shed light on interconnected biogeochemical processes in an aquifer system.</title>
        <authorList>
            <person name="Anantharaman K."/>
            <person name="Brown C.T."/>
            <person name="Hug L.A."/>
            <person name="Sharon I."/>
            <person name="Castelle C.J."/>
            <person name="Probst A.J."/>
            <person name="Thomas B.C."/>
            <person name="Singh A."/>
            <person name="Wilkins M.J."/>
            <person name="Karaoz U."/>
            <person name="Brodie E.L."/>
            <person name="Williams K.H."/>
            <person name="Hubbard S.S."/>
            <person name="Banfield J.F."/>
        </authorList>
    </citation>
    <scope>NUCLEOTIDE SEQUENCE [LARGE SCALE GENOMIC DNA]</scope>
</reference>
<name>A0A1F6A4X6_9BACT</name>
<proteinExistence type="predicted"/>
<dbReference type="Proteomes" id="UP000177871">
    <property type="component" value="Unassembled WGS sequence"/>
</dbReference>
<dbReference type="STRING" id="1798381.A2721_01145"/>
<accession>A0A1F6A4X6</accession>